<keyword evidence="1" id="KW-0812">Transmembrane</keyword>
<evidence type="ECO:0000313" key="2">
    <source>
        <dbReference type="EMBL" id="NWJ28101.1"/>
    </source>
</evidence>
<dbReference type="InterPro" id="IPR027560">
    <property type="entry name" value="PEFG-CTERM"/>
</dbReference>
<dbReference type="AlphaFoldDB" id="A0A7K4MFY8"/>
<evidence type="ECO:0000256" key="1">
    <source>
        <dbReference type="SAM" id="Phobius"/>
    </source>
</evidence>
<dbReference type="Proteomes" id="UP000563820">
    <property type="component" value="Unassembled WGS sequence"/>
</dbReference>
<reference evidence="2 3" key="1">
    <citation type="journal article" date="2019" name="Environ. Microbiol.">
        <title>Genomics insights into ecotype formation of ammonia-oxidizing archaea in the deep ocean.</title>
        <authorList>
            <person name="Wang Y."/>
            <person name="Huang J.M."/>
            <person name="Cui G.J."/>
            <person name="Nunoura T."/>
            <person name="Takaki Y."/>
            <person name="Li W.L."/>
            <person name="Li J."/>
            <person name="Gao Z.M."/>
            <person name="Takai K."/>
            <person name="Zhang A.Q."/>
            <person name="Stepanauskas R."/>
        </authorList>
    </citation>
    <scope>NUCLEOTIDE SEQUENCE [LARGE SCALE GENOMIC DNA]</scope>
    <source>
        <strain evidence="2 3">T1L11</strain>
    </source>
</reference>
<sequence length="287" mass="30671">MKAHLMVFALSAILIVSTGMTPTFGDIQSSIVITTDKASYSEGEIILVTGEVQSLYGIPVSIIVKAPNGNLVSIAQIDVGADKKFSTEITAGGALMKVEGTYTITVQYGNVNRTAETSFEFGGVIEDQTMKETTGETIMEFESEITDTTVSVQGSVDLVGYEITGGKLLSIMTDVDAKSLIILIDATDDGSLTITIPRLVLDAVFENGEDDEFFVLVNDEEVDFDEIISSTDRILIIAFPAGTETIEIIGTFVIPEFGTIAAMILAVAIISIIAISAKSRLSIIPRY</sequence>
<organism evidence="2 3">
    <name type="scientific">Marine Group I thaumarchaeote</name>
    <dbReference type="NCBI Taxonomy" id="2511932"/>
    <lineage>
        <taxon>Archaea</taxon>
        <taxon>Nitrososphaerota</taxon>
        <taxon>Marine Group I</taxon>
    </lineage>
</organism>
<dbReference type="NCBIfam" id="TIGR04296">
    <property type="entry name" value="PEFG-CTERM"/>
    <property type="match status" value="1"/>
</dbReference>
<keyword evidence="1" id="KW-0472">Membrane</keyword>
<evidence type="ECO:0000313" key="3">
    <source>
        <dbReference type="Proteomes" id="UP000563820"/>
    </source>
</evidence>
<name>A0A7K4MFY8_9ARCH</name>
<proteinExistence type="predicted"/>
<keyword evidence="1" id="KW-1133">Transmembrane helix</keyword>
<accession>A0A7K4MFY8</accession>
<feature type="transmembrane region" description="Helical" evidence="1">
    <location>
        <begin position="257"/>
        <end position="277"/>
    </location>
</feature>
<dbReference type="EMBL" id="JACATE010000002">
    <property type="protein sequence ID" value="NWJ28101.1"/>
    <property type="molecule type" value="Genomic_DNA"/>
</dbReference>
<comment type="caution">
    <text evidence="2">The sequence shown here is derived from an EMBL/GenBank/DDBJ whole genome shotgun (WGS) entry which is preliminary data.</text>
</comment>
<protein>
    <submittedName>
        <fullName evidence="2">PEFG-CTERM sorting domain-containing protein</fullName>
    </submittedName>
</protein>
<gene>
    <name evidence="2" type="ORF">HX848_01675</name>
</gene>